<protein>
    <submittedName>
        <fullName evidence="2">Uncharacterized protein</fullName>
    </submittedName>
</protein>
<reference evidence="2 3" key="1">
    <citation type="journal article" date="2011" name="Science">
        <title>The ecoresponsive genome of Daphnia pulex.</title>
        <authorList>
            <person name="Colbourne J.K."/>
            <person name="Pfrender M.E."/>
            <person name="Gilbert D."/>
            <person name="Thomas W.K."/>
            <person name="Tucker A."/>
            <person name="Oakley T.H."/>
            <person name="Tokishita S."/>
            <person name="Aerts A."/>
            <person name="Arnold G.J."/>
            <person name="Basu M.K."/>
            <person name="Bauer D.J."/>
            <person name="Caceres C.E."/>
            <person name="Carmel L."/>
            <person name="Casola C."/>
            <person name="Choi J.H."/>
            <person name="Detter J.C."/>
            <person name="Dong Q."/>
            <person name="Dusheyko S."/>
            <person name="Eads B.D."/>
            <person name="Frohlich T."/>
            <person name="Geiler-Samerotte K.A."/>
            <person name="Gerlach D."/>
            <person name="Hatcher P."/>
            <person name="Jogdeo S."/>
            <person name="Krijgsveld J."/>
            <person name="Kriventseva E.V."/>
            <person name="Kultz D."/>
            <person name="Laforsch C."/>
            <person name="Lindquist E."/>
            <person name="Lopez J."/>
            <person name="Manak J.R."/>
            <person name="Muller J."/>
            <person name="Pangilinan J."/>
            <person name="Patwardhan R.P."/>
            <person name="Pitluck S."/>
            <person name="Pritham E.J."/>
            <person name="Rechtsteiner A."/>
            <person name="Rho M."/>
            <person name="Rogozin I.B."/>
            <person name="Sakarya O."/>
            <person name="Salamov A."/>
            <person name="Schaack S."/>
            <person name="Shapiro H."/>
            <person name="Shiga Y."/>
            <person name="Skalitzky C."/>
            <person name="Smith Z."/>
            <person name="Souvorov A."/>
            <person name="Sung W."/>
            <person name="Tang Z."/>
            <person name="Tsuchiya D."/>
            <person name="Tu H."/>
            <person name="Vos H."/>
            <person name="Wang M."/>
            <person name="Wolf Y.I."/>
            <person name="Yamagata H."/>
            <person name="Yamada T."/>
            <person name="Ye Y."/>
            <person name="Shaw J.R."/>
            <person name="Andrews J."/>
            <person name="Crease T.J."/>
            <person name="Tang H."/>
            <person name="Lucas S.M."/>
            <person name="Robertson H.M."/>
            <person name="Bork P."/>
            <person name="Koonin E.V."/>
            <person name="Zdobnov E.M."/>
            <person name="Grigoriev I.V."/>
            <person name="Lynch M."/>
            <person name="Boore J.L."/>
        </authorList>
    </citation>
    <scope>NUCLEOTIDE SEQUENCE [LARGE SCALE GENOMIC DNA]</scope>
</reference>
<name>E9G838_DAPPU</name>
<keyword evidence="3" id="KW-1185">Reference proteome</keyword>
<feature type="region of interest" description="Disordered" evidence="1">
    <location>
        <begin position="79"/>
        <end position="117"/>
    </location>
</feature>
<dbReference type="InParanoid" id="E9G838"/>
<accession>E9G838</accession>
<dbReference type="Proteomes" id="UP000000305">
    <property type="component" value="Unassembled WGS sequence"/>
</dbReference>
<sequence>MAAGRVLSSISRFNPDLILRRKRGKAKTVILVRLYTAHSTNGRIYYEYTNRQLKEYAQTILYPSMDMFLMEASANRKSLQAGNDIQTPQRPIANPLSGGGRNEEQQQEQQRSLGGAI</sequence>
<feature type="compositionally biased region" description="Polar residues" evidence="1">
    <location>
        <begin position="79"/>
        <end position="89"/>
    </location>
</feature>
<dbReference type="KEGG" id="dpx:DAPPUDRAFT_238585"/>
<gene>
    <name evidence="2" type="ORF">DAPPUDRAFT_238585</name>
</gene>
<proteinExistence type="predicted"/>
<dbReference type="HOGENOM" id="CLU_2087202_0_0_1"/>
<dbReference type="AlphaFoldDB" id="E9G838"/>
<dbReference type="EMBL" id="GL732534">
    <property type="protein sequence ID" value="EFX84346.1"/>
    <property type="molecule type" value="Genomic_DNA"/>
</dbReference>
<evidence type="ECO:0000256" key="1">
    <source>
        <dbReference type="SAM" id="MobiDB-lite"/>
    </source>
</evidence>
<evidence type="ECO:0000313" key="3">
    <source>
        <dbReference type="Proteomes" id="UP000000305"/>
    </source>
</evidence>
<organism evidence="2 3">
    <name type="scientific">Daphnia pulex</name>
    <name type="common">Water flea</name>
    <dbReference type="NCBI Taxonomy" id="6669"/>
    <lineage>
        <taxon>Eukaryota</taxon>
        <taxon>Metazoa</taxon>
        <taxon>Ecdysozoa</taxon>
        <taxon>Arthropoda</taxon>
        <taxon>Crustacea</taxon>
        <taxon>Branchiopoda</taxon>
        <taxon>Diplostraca</taxon>
        <taxon>Cladocera</taxon>
        <taxon>Anomopoda</taxon>
        <taxon>Daphniidae</taxon>
        <taxon>Daphnia</taxon>
    </lineage>
</organism>
<evidence type="ECO:0000313" key="2">
    <source>
        <dbReference type="EMBL" id="EFX84346.1"/>
    </source>
</evidence>